<feature type="transmembrane region" description="Helical" evidence="1">
    <location>
        <begin position="175"/>
        <end position="192"/>
    </location>
</feature>
<dbReference type="RefSeq" id="WP_051726372.1">
    <property type="nucleotide sequence ID" value="NZ_JBHEZZ010000006.1"/>
</dbReference>
<proteinExistence type="predicted"/>
<dbReference type="EMBL" id="JBHEZZ010000006">
    <property type="protein sequence ID" value="MFC1402290.1"/>
    <property type="molecule type" value="Genomic_DNA"/>
</dbReference>
<keyword evidence="3" id="KW-1185">Reference proteome</keyword>
<keyword evidence="1" id="KW-0812">Transmembrane</keyword>
<evidence type="ECO:0000313" key="3">
    <source>
        <dbReference type="Proteomes" id="UP001592528"/>
    </source>
</evidence>
<name>A0ABV6ULG0_9ACTN</name>
<feature type="transmembrane region" description="Helical" evidence="1">
    <location>
        <begin position="113"/>
        <end position="137"/>
    </location>
</feature>
<reference evidence="2 3" key="1">
    <citation type="submission" date="2024-09" db="EMBL/GenBank/DDBJ databases">
        <authorList>
            <person name="Lee S.D."/>
        </authorList>
    </citation>
    <scope>NUCLEOTIDE SEQUENCE [LARGE SCALE GENOMIC DNA]</scope>
    <source>
        <strain evidence="2 3">N1-5</strain>
    </source>
</reference>
<feature type="transmembrane region" description="Helical" evidence="1">
    <location>
        <begin position="149"/>
        <end position="169"/>
    </location>
</feature>
<feature type="transmembrane region" description="Helical" evidence="1">
    <location>
        <begin position="36"/>
        <end position="54"/>
    </location>
</feature>
<comment type="caution">
    <text evidence="2">The sequence shown here is derived from an EMBL/GenBank/DDBJ whole genome shotgun (WGS) entry which is preliminary data.</text>
</comment>
<sequence>MNAQPVPARPVPEPPHHLARARTAAWAYLRRAPGTHLWLLALFVTTVAMHRMSPEFQEHFLRQRSTNLHQLATDPVRVLIASAFWLDGGTWISYAVIYTLFHVPAERWLGTWRWLLALAVAHVGATYISEGVLYWAIHQGRAPQSAVNTLDVGVSYALAGIQAILFYRITAPWRWIYLAAVLLWYGSALVHGRTFTDVGHLTAALLGLACYPLTRGRGERWDPTRSKPAGWLRGLLHRSSGRSSDRSADH</sequence>
<keyword evidence="1" id="KW-0472">Membrane</keyword>
<organism evidence="2 3">
    <name type="scientific">Streptacidiphilus cavernicola</name>
    <dbReference type="NCBI Taxonomy" id="3342716"/>
    <lineage>
        <taxon>Bacteria</taxon>
        <taxon>Bacillati</taxon>
        <taxon>Actinomycetota</taxon>
        <taxon>Actinomycetes</taxon>
        <taxon>Kitasatosporales</taxon>
        <taxon>Streptomycetaceae</taxon>
        <taxon>Streptacidiphilus</taxon>
    </lineage>
</organism>
<dbReference type="Pfam" id="PF20401">
    <property type="entry name" value="Rhomboid_2"/>
    <property type="match status" value="1"/>
</dbReference>
<dbReference type="InterPro" id="IPR046862">
    <property type="entry name" value="Rhomboid_2"/>
</dbReference>
<feature type="transmembrane region" description="Helical" evidence="1">
    <location>
        <begin position="75"/>
        <end position="101"/>
    </location>
</feature>
<protein>
    <submittedName>
        <fullName evidence="2">Rhomboid-like protein</fullName>
    </submittedName>
</protein>
<gene>
    <name evidence="2" type="ORF">ACEZDJ_13445</name>
</gene>
<keyword evidence="1" id="KW-1133">Transmembrane helix</keyword>
<dbReference type="Proteomes" id="UP001592528">
    <property type="component" value="Unassembled WGS sequence"/>
</dbReference>
<accession>A0ABV6ULG0</accession>
<evidence type="ECO:0000313" key="2">
    <source>
        <dbReference type="EMBL" id="MFC1402290.1"/>
    </source>
</evidence>
<evidence type="ECO:0000256" key="1">
    <source>
        <dbReference type="SAM" id="Phobius"/>
    </source>
</evidence>